<dbReference type="Proteomes" id="UP000184089">
    <property type="component" value="Unassembled WGS sequence"/>
</dbReference>
<evidence type="ECO:0000313" key="4">
    <source>
        <dbReference type="Proteomes" id="UP000184089"/>
    </source>
</evidence>
<dbReference type="AlphaFoldDB" id="A0AAQ1MB95"/>
<dbReference type="InterPro" id="IPR022476">
    <property type="entry name" value="Spore_YabP/YqfC"/>
</dbReference>
<sequence>MNRRRPAGKKAEKKPFRLLVDTQKLAQSAHLTDSRIEILGNTEAVVEGCKGVLEYDENVIVLNLGKMSVKFEGEDLSLKCMNDSDAVVEGVFVSIEYLR</sequence>
<organism evidence="3 4">
    <name type="scientific">Bittarella massiliensis</name>
    <name type="common">ex Durand et al. 2017</name>
    <dbReference type="NCBI Taxonomy" id="1720313"/>
    <lineage>
        <taxon>Bacteria</taxon>
        <taxon>Bacillati</taxon>
        <taxon>Bacillota</taxon>
        <taxon>Clostridia</taxon>
        <taxon>Eubacteriales</taxon>
        <taxon>Oscillospiraceae</taxon>
        <taxon>Bittarella (ex Durand et al. 2017)</taxon>
    </lineage>
</organism>
<keyword evidence="5" id="KW-1185">Reference proteome</keyword>
<dbReference type="EMBL" id="JANGAB010000002">
    <property type="protein sequence ID" value="MCQ4949177.1"/>
    <property type="molecule type" value="Genomic_DNA"/>
</dbReference>
<reference evidence="4" key="1">
    <citation type="submission" date="2016-11" db="EMBL/GenBank/DDBJ databases">
        <authorList>
            <person name="Jaros S."/>
            <person name="Januszkiewicz K."/>
            <person name="Wedrychowicz H."/>
        </authorList>
    </citation>
    <scope>NUCLEOTIDE SEQUENCE [LARGE SCALE GENOMIC DNA]</scope>
    <source>
        <strain evidence="4">DSM 4029</strain>
    </source>
</reference>
<accession>A0AAQ1MB95</accession>
<evidence type="ECO:0000313" key="3">
    <source>
        <dbReference type="EMBL" id="SHF67564.1"/>
    </source>
</evidence>
<evidence type="ECO:0000313" key="5">
    <source>
        <dbReference type="Proteomes" id="UP000474718"/>
    </source>
</evidence>
<dbReference type="Pfam" id="PF07873">
    <property type="entry name" value="YabP"/>
    <property type="match status" value="1"/>
</dbReference>
<reference evidence="3" key="2">
    <citation type="submission" date="2016-11" db="EMBL/GenBank/DDBJ databases">
        <authorList>
            <person name="Varghese N."/>
            <person name="Submissions S."/>
        </authorList>
    </citation>
    <scope>NUCLEOTIDE SEQUENCE</scope>
    <source>
        <strain evidence="3">DSM 4029</strain>
    </source>
</reference>
<gene>
    <name evidence="2" type="ORF">GT747_02470</name>
    <name evidence="1" type="ORF">NE646_05790</name>
    <name evidence="3" type="ORF">SAMN05444424_0294</name>
</gene>
<reference evidence="1" key="4">
    <citation type="submission" date="2022-06" db="EMBL/GenBank/DDBJ databases">
        <title>Isolation of gut microbiota from human fecal samples.</title>
        <authorList>
            <person name="Pamer E.G."/>
            <person name="Barat B."/>
            <person name="Waligurski E."/>
            <person name="Medina S."/>
            <person name="Paddock L."/>
            <person name="Mostad J."/>
        </authorList>
    </citation>
    <scope>NUCLEOTIDE SEQUENCE</scope>
    <source>
        <strain evidence="1">DFI.7.96</strain>
    </source>
</reference>
<dbReference type="EMBL" id="WWVX01000001">
    <property type="protein sequence ID" value="MZL68641.1"/>
    <property type="molecule type" value="Genomic_DNA"/>
</dbReference>
<dbReference type="Proteomes" id="UP001205063">
    <property type="component" value="Unassembled WGS sequence"/>
</dbReference>
<proteinExistence type="predicted"/>
<reference evidence="2 5" key="3">
    <citation type="journal article" date="2019" name="Nat. Med.">
        <title>A library of human gut bacterial isolates paired with longitudinal multiomics data enables mechanistic microbiome research.</title>
        <authorList>
            <person name="Poyet M."/>
            <person name="Groussin M."/>
            <person name="Gibbons S.M."/>
            <person name="Avila-Pacheco J."/>
            <person name="Jiang X."/>
            <person name="Kearney S.M."/>
            <person name="Perrotta A.R."/>
            <person name="Berdy B."/>
            <person name="Zhao S."/>
            <person name="Lieberman T.D."/>
            <person name="Swanson P.K."/>
            <person name="Smith M."/>
            <person name="Roesemann S."/>
            <person name="Alexander J.E."/>
            <person name="Rich S.A."/>
            <person name="Livny J."/>
            <person name="Vlamakis H."/>
            <person name="Clish C."/>
            <person name="Bullock K."/>
            <person name="Deik A."/>
            <person name="Scott J."/>
            <person name="Pierce K.A."/>
            <person name="Xavier R.J."/>
            <person name="Alm E.J."/>
        </authorList>
    </citation>
    <scope>NUCLEOTIDE SEQUENCE [LARGE SCALE GENOMIC DNA]</scope>
    <source>
        <strain evidence="2 5">BIOML-A2</strain>
    </source>
</reference>
<dbReference type="EMBL" id="FQVY01000001">
    <property type="protein sequence ID" value="SHF67564.1"/>
    <property type="molecule type" value="Genomic_DNA"/>
</dbReference>
<evidence type="ECO:0000313" key="2">
    <source>
        <dbReference type="EMBL" id="MZL68641.1"/>
    </source>
</evidence>
<dbReference type="Proteomes" id="UP000474718">
    <property type="component" value="Unassembled WGS sequence"/>
</dbReference>
<protein>
    <submittedName>
        <fullName evidence="2 3">Sporulation protein</fullName>
    </submittedName>
    <submittedName>
        <fullName evidence="1">YabP/YqfC family sporulation protein</fullName>
    </submittedName>
</protein>
<evidence type="ECO:0000313" key="1">
    <source>
        <dbReference type="EMBL" id="MCQ4949177.1"/>
    </source>
</evidence>
<dbReference type="RefSeq" id="WP_021658386.1">
    <property type="nucleotide sequence ID" value="NZ_FQVY01000001.1"/>
</dbReference>
<name>A0AAQ1MB95_9FIRM</name>
<comment type="caution">
    <text evidence="3">The sequence shown here is derived from an EMBL/GenBank/DDBJ whole genome shotgun (WGS) entry which is preliminary data.</text>
</comment>